<dbReference type="InterPro" id="IPR004565">
    <property type="entry name" value="OM_lipoprot_LolB"/>
</dbReference>
<feature type="chain" id="PRO_5015426181" description="Outer-membrane lipoprotein LolB" evidence="14">
    <location>
        <begin position="19"/>
        <end position="172"/>
    </location>
</feature>
<evidence type="ECO:0000256" key="3">
    <source>
        <dbReference type="ARBA" id="ARBA00011245"/>
    </source>
</evidence>
<evidence type="ECO:0000313" key="15">
    <source>
        <dbReference type="EMBL" id="PRD69229.1"/>
    </source>
</evidence>
<evidence type="ECO:0000256" key="5">
    <source>
        <dbReference type="ARBA" id="ARBA00022448"/>
    </source>
</evidence>
<feature type="region of interest" description="Disordered" evidence="13">
    <location>
        <begin position="27"/>
        <end position="46"/>
    </location>
</feature>
<gene>
    <name evidence="15" type="ORF">C6P61_07235</name>
</gene>
<evidence type="ECO:0000256" key="12">
    <source>
        <dbReference type="ARBA" id="ARBA00023288"/>
    </source>
</evidence>
<proteinExistence type="inferred from homology"/>
<keyword evidence="11" id="KW-0998">Cell outer membrane</keyword>
<keyword evidence="9" id="KW-0564">Palmitate</keyword>
<dbReference type="GO" id="GO:0009279">
    <property type="term" value="C:cell outer membrane"/>
    <property type="evidence" value="ECO:0007669"/>
    <property type="project" value="UniProtKB-SubCell"/>
</dbReference>
<name>A0A2S9KFL1_9BURK</name>
<evidence type="ECO:0000256" key="7">
    <source>
        <dbReference type="ARBA" id="ARBA00022927"/>
    </source>
</evidence>
<protein>
    <recommendedName>
        <fullName evidence="4">Outer-membrane lipoprotein LolB</fullName>
    </recommendedName>
</protein>
<dbReference type="GO" id="GO:0015031">
    <property type="term" value="P:protein transport"/>
    <property type="evidence" value="ECO:0007669"/>
    <property type="project" value="UniProtKB-KW"/>
</dbReference>
<accession>A0A2S9KFL1</accession>
<dbReference type="Proteomes" id="UP000238326">
    <property type="component" value="Unassembled WGS sequence"/>
</dbReference>
<reference evidence="15 16" key="1">
    <citation type="submission" date="2018-03" db="EMBL/GenBank/DDBJ databases">
        <title>Comparative genomics illustrates the genes involved in a hyperalkaliphilic mechanisms of Serpentinomonas isolated from highly-alkaline calcium-rich serpentinized springs.</title>
        <authorList>
            <person name="Suzuki S."/>
            <person name="Ishii S."/>
            <person name="Walworth N."/>
            <person name="Bird L."/>
            <person name="Kuenen J.G."/>
            <person name="Nealson K.H."/>
        </authorList>
    </citation>
    <scope>NUCLEOTIDE SEQUENCE [LARGE SCALE GENOMIC DNA]</scope>
    <source>
        <strain evidence="15 16">83</strain>
    </source>
</reference>
<keyword evidence="6 14" id="KW-0732">Signal</keyword>
<evidence type="ECO:0000313" key="16">
    <source>
        <dbReference type="Proteomes" id="UP000238326"/>
    </source>
</evidence>
<dbReference type="InterPro" id="IPR029046">
    <property type="entry name" value="LolA/LolB/LppX"/>
</dbReference>
<dbReference type="AlphaFoldDB" id="A0A2S9KFL1"/>
<dbReference type="Gene3D" id="2.50.20.10">
    <property type="entry name" value="Lipoprotein localisation LolA/LolB/LppX"/>
    <property type="match status" value="1"/>
</dbReference>
<evidence type="ECO:0000256" key="6">
    <source>
        <dbReference type="ARBA" id="ARBA00022729"/>
    </source>
</evidence>
<evidence type="ECO:0000256" key="13">
    <source>
        <dbReference type="SAM" id="MobiDB-lite"/>
    </source>
</evidence>
<evidence type="ECO:0000256" key="11">
    <source>
        <dbReference type="ARBA" id="ARBA00023237"/>
    </source>
</evidence>
<comment type="subcellular location">
    <subcellularLocation>
        <location evidence="1">Cell outer membrane</location>
        <topology evidence="1">Lipid-anchor</topology>
    </subcellularLocation>
</comment>
<keyword evidence="10" id="KW-0143">Chaperone</keyword>
<comment type="caution">
    <text evidence="15">The sequence shown here is derived from an EMBL/GenBank/DDBJ whole genome shotgun (WGS) entry which is preliminary data.</text>
</comment>
<evidence type="ECO:0000256" key="4">
    <source>
        <dbReference type="ARBA" id="ARBA00016202"/>
    </source>
</evidence>
<keyword evidence="16" id="KW-1185">Reference proteome</keyword>
<evidence type="ECO:0000256" key="10">
    <source>
        <dbReference type="ARBA" id="ARBA00023186"/>
    </source>
</evidence>
<keyword evidence="7" id="KW-0653">Protein transport</keyword>
<dbReference type="SUPFAM" id="SSF89392">
    <property type="entry name" value="Prokaryotic lipoproteins and lipoprotein localization factors"/>
    <property type="match status" value="1"/>
</dbReference>
<organism evidence="15 16">
    <name type="scientific">Malikia spinosa</name>
    <dbReference type="NCBI Taxonomy" id="86180"/>
    <lineage>
        <taxon>Bacteria</taxon>
        <taxon>Pseudomonadati</taxon>
        <taxon>Pseudomonadota</taxon>
        <taxon>Betaproteobacteria</taxon>
        <taxon>Burkholderiales</taxon>
        <taxon>Comamonadaceae</taxon>
        <taxon>Malikia</taxon>
    </lineage>
</organism>
<keyword evidence="5" id="KW-0813">Transport</keyword>
<dbReference type="OrthoDB" id="5296388at2"/>
<comment type="similarity">
    <text evidence="2">Belongs to the LolB family.</text>
</comment>
<dbReference type="EMBL" id="PVLR01000017">
    <property type="protein sequence ID" value="PRD69229.1"/>
    <property type="molecule type" value="Genomic_DNA"/>
</dbReference>
<dbReference type="Pfam" id="PF03550">
    <property type="entry name" value="LolB"/>
    <property type="match status" value="1"/>
</dbReference>
<evidence type="ECO:0000256" key="8">
    <source>
        <dbReference type="ARBA" id="ARBA00023136"/>
    </source>
</evidence>
<keyword evidence="12" id="KW-0449">Lipoprotein</keyword>
<evidence type="ECO:0000256" key="1">
    <source>
        <dbReference type="ARBA" id="ARBA00004459"/>
    </source>
</evidence>
<evidence type="ECO:0000256" key="9">
    <source>
        <dbReference type="ARBA" id="ARBA00023139"/>
    </source>
</evidence>
<dbReference type="PROSITE" id="PS51257">
    <property type="entry name" value="PROKAR_LIPOPROTEIN"/>
    <property type="match status" value="1"/>
</dbReference>
<keyword evidence="8" id="KW-0472">Membrane</keyword>
<sequence>MGKAWLAGWLCAASLLLAAGCASPPSTPPLSASATDQTSSGPWSGRLSLQVDSEPPQGFHAGFELLGNAQTGELRLFSPLGSALASAQWDAGSALLLRGDERRSYPDIESLTAALTGAALPVATLFEWLQGRAVELPGWSVELGQTDGRVRARRLEPAPTATLRLILDRPQP</sequence>
<evidence type="ECO:0000256" key="14">
    <source>
        <dbReference type="SAM" id="SignalP"/>
    </source>
</evidence>
<comment type="subunit">
    <text evidence="3">Monomer.</text>
</comment>
<feature type="signal peptide" evidence="14">
    <location>
        <begin position="1"/>
        <end position="18"/>
    </location>
</feature>
<evidence type="ECO:0000256" key="2">
    <source>
        <dbReference type="ARBA" id="ARBA00009696"/>
    </source>
</evidence>